<dbReference type="Gene3D" id="2.80.10.50">
    <property type="match status" value="1"/>
</dbReference>
<evidence type="ECO:0000313" key="1">
    <source>
        <dbReference type="EMBL" id="BEG97860.1"/>
    </source>
</evidence>
<evidence type="ECO:0008006" key="3">
    <source>
        <dbReference type="Google" id="ProtNLM"/>
    </source>
</evidence>
<evidence type="ECO:0000313" key="2">
    <source>
        <dbReference type="Proteomes" id="UP001496674"/>
    </source>
</evidence>
<name>A0ABN6YZT7_9BACE</name>
<accession>A0ABN6YZT7</accession>
<sequence>MMKNKFDLRKVLMLAFCLLVITTSALGQRRKCPLEKYNGNWAFGTTTSFHVGDPFDGIGQVEVMRPGKPAQIHEKNRKWTLDGVKIKPGEVFTKAGKFIMTIESNGFKTAYHVEILPAVEAKKPVATVVAYPKQTEYKVGDRFYIDGIKVECHDANGRKLPVESKDITFFTSVSNTLVGTGYQCGGGYKFSIPGRKVIEVRYKSVTIGKYTINVVEGKQPTTQPSSASTTTSVAKAPANGWYNLRAMYNYLNFDATGYGELRKKSVNTKFYVERKGDKQVTLKMANGKYLGIDSSIKDGARVKAINSPYLWTIYSENNADIYSLRPSTDTRMVVNASGEKSSDGTHIILWTHTDYNAPNNAEFRFIPVR</sequence>
<dbReference type="SUPFAM" id="SSF50370">
    <property type="entry name" value="Ricin B-like lectins"/>
    <property type="match status" value="1"/>
</dbReference>
<reference evidence="1 2" key="1">
    <citation type="submission" date="2023-04" db="EMBL/GenBank/DDBJ databases">
        <title>Draft genome sequence of acteroides sedimenti strain YN3PY1.</title>
        <authorList>
            <person name="Yoshida N."/>
        </authorList>
    </citation>
    <scope>NUCLEOTIDE SEQUENCE [LARGE SCALE GENOMIC DNA]</scope>
    <source>
        <strain evidence="1 2">YN3PY1</strain>
    </source>
</reference>
<protein>
    <recommendedName>
        <fullName evidence="3">Ricin B lectin domain-containing protein</fullName>
    </recommendedName>
</protein>
<dbReference type="Gene3D" id="2.60.40.3630">
    <property type="match status" value="1"/>
</dbReference>
<organism evidence="1 2">
    <name type="scientific">Bacteroides sedimenti</name>
    <dbReference type="NCBI Taxonomy" id="2136147"/>
    <lineage>
        <taxon>Bacteria</taxon>
        <taxon>Pseudomonadati</taxon>
        <taxon>Bacteroidota</taxon>
        <taxon>Bacteroidia</taxon>
        <taxon>Bacteroidales</taxon>
        <taxon>Bacteroidaceae</taxon>
        <taxon>Bacteroides</taxon>
    </lineage>
</organism>
<dbReference type="EMBL" id="AP028055">
    <property type="protein sequence ID" value="BEG97860.1"/>
    <property type="molecule type" value="Genomic_DNA"/>
</dbReference>
<dbReference type="RefSeq" id="WP_353332294.1">
    <property type="nucleotide sequence ID" value="NZ_AP028055.1"/>
</dbReference>
<dbReference type="Proteomes" id="UP001496674">
    <property type="component" value="Chromosome"/>
</dbReference>
<gene>
    <name evidence="1" type="ORF">BSYN_01250</name>
</gene>
<proteinExistence type="predicted"/>
<dbReference type="InterPro" id="IPR035992">
    <property type="entry name" value="Ricin_B-like_lectins"/>
</dbReference>
<keyword evidence="2" id="KW-1185">Reference proteome</keyword>